<dbReference type="GO" id="GO:0005737">
    <property type="term" value="C:cytoplasm"/>
    <property type="evidence" value="ECO:0007669"/>
    <property type="project" value="UniProtKB-SubCell"/>
</dbReference>
<feature type="binding site" evidence="4">
    <location>
        <begin position="79"/>
        <end position="81"/>
    </location>
    <ligand>
        <name>L-histidine</name>
        <dbReference type="ChEBI" id="CHEBI:57595"/>
    </ligand>
</feature>
<dbReference type="Pfam" id="PF13393">
    <property type="entry name" value="tRNA-synt_His"/>
    <property type="match status" value="1"/>
</dbReference>
<organism evidence="6 7">
    <name type="scientific">Mycoplasmopsis gallinacea</name>
    <dbReference type="NCBI Taxonomy" id="29556"/>
    <lineage>
        <taxon>Bacteria</taxon>
        <taxon>Bacillati</taxon>
        <taxon>Mycoplasmatota</taxon>
        <taxon>Mycoplasmoidales</taxon>
        <taxon>Metamycoplasmataceae</taxon>
        <taxon>Mycoplasmopsis</taxon>
    </lineage>
</organism>
<keyword evidence="3" id="KW-0030">Aminoacyl-tRNA synthetase</keyword>
<sequence>MFSKVKGTRDLNICETTFKDYNLNLIKDILNEYGFQRVETPIIEHSELFKRSVEGSDLVNKEMYDFVDKGNREITLRPEGTASFVRAYVENKWFANNMHQKFYYYGPMFRYEQPQKGRYRQFDQLGVEFVGDKNPYKDADVIALGNLILNEVELKNFRLEINSVGDEESRRKYQQALQEYFKDFYNELSETSKKRFDQGNCLRILDDKEDSQKPFMQNVPQLKDYLSEASRQYFNDLLAILDEKDIKYVVSNKLVRGLDYYDEIVFEFIAIDKNAGSQNAVIGGGRYSRLINQLGGPELSSVGFGLGIDRLLSILYDNNNSIQEQSKKATEDYFVYVAFSNDKLALRNFFIILDALRQEFGWLRFYFEYDLVKSKKVLDRANKVNARFLITDNQEGLIYVKDLQNKNSNIHNEFIDPQTLEFEEDMLEHLSEIFEEEYQKLQGELE</sequence>
<feature type="binding site" evidence="4">
    <location>
        <position position="256"/>
    </location>
    <ligand>
        <name>L-histidine</name>
        <dbReference type="ChEBI" id="CHEBI:57595"/>
    </ligand>
</feature>
<dbReference type="NCBIfam" id="TIGR00442">
    <property type="entry name" value="hisS"/>
    <property type="match status" value="1"/>
</dbReference>
<dbReference type="InterPro" id="IPR041715">
    <property type="entry name" value="HisRS-like_core"/>
</dbReference>
<dbReference type="GO" id="GO:0006427">
    <property type="term" value="P:histidyl-tRNA aminoacylation"/>
    <property type="evidence" value="ECO:0007669"/>
    <property type="project" value="UniProtKB-UniRule"/>
</dbReference>
<dbReference type="Proteomes" id="UP000503310">
    <property type="component" value="Chromosome"/>
</dbReference>
<dbReference type="HAMAP" id="MF_00127">
    <property type="entry name" value="His_tRNA_synth"/>
    <property type="match status" value="1"/>
</dbReference>
<dbReference type="InterPro" id="IPR006195">
    <property type="entry name" value="aa-tRNA-synth_II"/>
</dbReference>
<comment type="similarity">
    <text evidence="1 3">Belongs to the class-II aminoacyl-tRNA synthetase family.</text>
</comment>
<evidence type="ECO:0000313" key="7">
    <source>
        <dbReference type="Proteomes" id="UP000503310"/>
    </source>
</evidence>
<evidence type="ECO:0000259" key="5">
    <source>
        <dbReference type="PROSITE" id="PS50862"/>
    </source>
</evidence>
<evidence type="ECO:0000256" key="2">
    <source>
        <dbReference type="ARBA" id="ARBA00022840"/>
    </source>
</evidence>
<dbReference type="AlphaFoldDB" id="A0A6H0V2L4"/>
<comment type="subunit">
    <text evidence="3">Homodimer.</text>
</comment>
<name>A0A6H0V2L4_9BACT</name>
<feature type="binding site" evidence="4">
    <location>
        <position position="124"/>
    </location>
    <ligand>
        <name>L-histidine</name>
        <dbReference type="ChEBI" id="CHEBI:57595"/>
    </ligand>
</feature>
<comment type="subcellular location">
    <subcellularLocation>
        <location evidence="3">Cytoplasm</location>
    </subcellularLocation>
</comment>
<keyword evidence="2 3" id="KW-0067">ATP-binding</keyword>
<proteinExistence type="inferred from homology"/>
<evidence type="ECO:0000256" key="1">
    <source>
        <dbReference type="ARBA" id="ARBA00008226"/>
    </source>
</evidence>
<feature type="binding site" evidence="4">
    <location>
        <position position="128"/>
    </location>
    <ligand>
        <name>L-histidine</name>
        <dbReference type="ChEBI" id="CHEBI:57595"/>
    </ligand>
</feature>
<dbReference type="InterPro" id="IPR045864">
    <property type="entry name" value="aa-tRNA-synth_II/BPL/LPL"/>
</dbReference>
<dbReference type="PROSITE" id="PS50862">
    <property type="entry name" value="AA_TRNA_LIGASE_II"/>
    <property type="match status" value="1"/>
</dbReference>
<dbReference type="RefSeq" id="WP_167845532.1">
    <property type="nucleotide sequence ID" value="NZ_CP047225.1"/>
</dbReference>
<dbReference type="GO" id="GO:0005524">
    <property type="term" value="F:ATP binding"/>
    <property type="evidence" value="ECO:0007669"/>
    <property type="project" value="UniProtKB-UniRule"/>
</dbReference>
<dbReference type="Gene3D" id="3.30.930.10">
    <property type="entry name" value="Bira Bifunctional Protein, Domain 2"/>
    <property type="match status" value="1"/>
</dbReference>
<feature type="binding site" evidence="4">
    <location>
        <position position="110"/>
    </location>
    <ligand>
        <name>L-histidine</name>
        <dbReference type="ChEBI" id="CHEBI:57595"/>
    </ligand>
</feature>
<dbReference type="InterPro" id="IPR004516">
    <property type="entry name" value="HisRS/HisZ"/>
</dbReference>
<evidence type="ECO:0000256" key="3">
    <source>
        <dbReference type="HAMAP-Rule" id="MF_00127"/>
    </source>
</evidence>
<protein>
    <recommendedName>
        <fullName evidence="3">Histidine--tRNA ligase</fullName>
        <ecNumber evidence="3">6.1.1.21</ecNumber>
    </recommendedName>
    <alternativeName>
        <fullName evidence="3">Histidyl-tRNA synthetase</fullName>
        <shortName evidence="3">HisRS</shortName>
    </alternativeName>
</protein>
<feature type="binding site" evidence="4">
    <location>
        <begin position="260"/>
        <end position="261"/>
    </location>
    <ligand>
        <name>L-histidine</name>
        <dbReference type="ChEBI" id="CHEBI:57595"/>
    </ligand>
</feature>
<dbReference type="PANTHER" id="PTHR43707">
    <property type="entry name" value="HISTIDYL-TRNA SYNTHETASE"/>
    <property type="match status" value="1"/>
</dbReference>
<dbReference type="CDD" id="cd00773">
    <property type="entry name" value="HisRS-like_core"/>
    <property type="match status" value="1"/>
</dbReference>
<dbReference type="EC" id="6.1.1.21" evidence="3"/>
<dbReference type="GO" id="GO:0004821">
    <property type="term" value="F:histidine-tRNA ligase activity"/>
    <property type="evidence" value="ECO:0007669"/>
    <property type="project" value="UniProtKB-UniRule"/>
</dbReference>
<comment type="catalytic activity">
    <reaction evidence="3">
        <text>tRNA(His) + L-histidine + ATP = L-histidyl-tRNA(His) + AMP + diphosphate + H(+)</text>
        <dbReference type="Rhea" id="RHEA:17313"/>
        <dbReference type="Rhea" id="RHEA-COMP:9665"/>
        <dbReference type="Rhea" id="RHEA-COMP:9689"/>
        <dbReference type="ChEBI" id="CHEBI:15378"/>
        <dbReference type="ChEBI" id="CHEBI:30616"/>
        <dbReference type="ChEBI" id="CHEBI:33019"/>
        <dbReference type="ChEBI" id="CHEBI:57595"/>
        <dbReference type="ChEBI" id="CHEBI:78442"/>
        <dbReference type="ChEBI" id="CHEBI:78527"/>
        <dbReference type="ChEBI" id="CHEBI:456215"/>
        <dbReference type="EC" id="6.1.1.21"/>
    </reaction>
</comment>
<evidence type="ECO:0000313" key="6">
    <source>
        <dbReference type="EMBL" id="QIW62590.1"/>
    </source>
</evidence>
<dbReference type="SUPFAM" id="SSF55681">
    <property type="entry name" value="Class II aaRS and biotin synthetases"/>
    <property type="match status" value="1"/>
</dbReference>
<keyword evidence="3 6" id="KW-0436">Ligase</keyword>
<feature type="domain" description="Aminoacyl-transfer RNA synthetases class-II family profile" evidence="5">
    <location>
        <begin position="26"/>
        <end position="338"/>
    </location>
</feature>
<keyword evidence="3" id="KW-0547">Nucleotide-binding</keyword>
<dbReference type="PANTHER" id="PTHR43707:SF1">
    <property type="entry name" value="HISTIDINE--TRNA LIGASE, MITOCHONDRIAL-RELATED"/>
    <property type="match status" value="1"/>
</dbReference>
<accession>A0A6H0V2L4</accession>
<evidence type="ECO:0000256" key="4">
    <source>
        <dbReference type="PIRSR" id="PIRSR001549-1"/>
    </source>
</evidence>
<dbReference type="EMBL" id="CP047225">
    <property type="protein sequence ID" value="QIW62590.1"/>
    <property type="molecule type" value="Genomic_DNA"/>
</dbReference>
<keyword evidence="3" id="KW-0648">Protein biosynthesis</keyword>
<dbReference type="PIRSF" id="PIRSF001549">
    <property type="entry name" value="His-tRNA_synth"/>
    <property type="match status" value="1"/>
</dbReference>
<keyword evidence="3" id="KW-0963">Cytoplasm</keyword>
<gene>
    <name evidence="3" type="primary">hisS</name>
    <name evidence="6" type="ORF">GOQ20_04220</name>
</gene>
<reference evidence="6 7" key="1">
    <citation type="submission" date="2019-12" db="EMBL/GenBank/DDBJ databases">
        <title>Sequencing and analysis of the whole genome of Mycoplasma gallinaceum strain Peacock20181011.</title>
        <authorList>
            <person name="Liu X."/>
            <person name="Qin Z."/>
            <person name="Xu H."/>
        </authorList>
    </citation>
    <scope>NUCLEOTIDE SEQUENCE [LARGE SCALE GENOMIC DNA]</scope>
    <source>
        <strain evidence="6 7">Peacock20181011</strain>
    </source>
</reference>
<dbReference type="InterPro" id="IPR015807">
    <property type="entry name" value="His-tRNA-ligase"/>
</dbReference>